<dbReference type="SUPFAM" id="SSF55785">
    <property type="entry name" value="PYP-like sensor domain (PAS domain)"/>
    <property type="match status" value="1"/>
</dbReference>
<dbReference type="Gene3D" id="3.30.565.10">
    <property type="entry name" value="Histidine kinase-like ATPase, C-terminal domain"/>
    <property type="match status" value="1"/>
</dbReference>
<gene>
    <name evidence="6" type="ORF">DSM104440_01033</name>
</gene>
<keyword evidence="1" id="KW-0808">Transferase</keyword>
<keyword evidence="7" id="KW-1185">Reference proteome</keyword>
<keyword evidence="3" id="KW-0902">Two-component regulatory system</keyword>
<dbReference type="PANTHER" id="PTHR24421:SF59">
    <property type="entry name" value="OXYGEN SENSOR HISTIDINE KINASE NREB"/>
    <property type="match status" value="1"/>
</dbReference>
<dbReference type="PROSITE" id="PS50112">
    <property type="entry name" value="PAS"/>
    <property type="match status" value="1"/>
</dbReference>
<dbReference type="GO" id="GO:0006355">
    <property type="term" value="P:regulation of DNA-templated transcription"/>
    <property type="evidence" value="ECO:0007669"/>
    <property type="project" value="InterPro"/>
</dbReference>
<dbReference type="Pfam" id="PF02518">
    <property type="entry name" value="HATPase_c"/>
    <property type="match status" value="1"/>
</dbReference>
<dbReference type="PROSITE" id="PS50109">
    <property type="entry name" value="HIS_KIN"/>
    <property type="match status" value="1"/>
</dbReference>
<dbReference type="InParanoid" id="A0A6M4H463"/>
<dbReference type="InterPro" id="IPR050482">
    <property type="entry name" value="Sensor_HK_TwoCompSys"/>
</dbReference>
<dbReference type="NCBIfam" id="TIGR00229">
    <property type="entry name" value="sensory_box"/>
    <property type="match status" value="1"/>
</dbReference>
<dbReference type="InterPro" id="IPR036890">
    <property type="entry name" value="HATPase_C_sf"/>
</dbReference>
<dbReference type="CDD" id="cd00130">
    <property type="entry name" value="PAS"/>
    <property type="match status" value="1"/>
</dbReference>
<dbReference type="SUPFAM" id="SSF55874">
    <property type="entry name" value="ATPase domain of HSP90 chaperone/DNA topoisomerase II/histidine kinase"/>
    <property type="match status" value="1"/>
</dbReference>
<dbReference type="Gene3D" id="1.20.5.1930">
    <property type="match status" value="1"/>
</dbReference>
<name>A0A6M4H463_9PROT</name>
<dbReference type="Pfam" id="PF00989">
    <property type="entry name" value="PAS"/>
    <property type="match status" value="1"/>
</dbReference>
<feature type="domain" description="PAS" evidence="5">
    <location>
        <begin position="12"/>
        <end position="65"/>
    </location>
</feature>
<feature type="domain" description="Histidine kinase" evidence="4">
    <location>
        <begin position="271"/>
        <end position="358"/>
    </location>
</feature>
<protein>
    <recommendedName>
        <fullName evidence="8">PAS domain S-box-containing protein</fullName>
    </recommendedName>
</protein>
<evidence type="ECO:0000313" key="6">
    <source>
        <dbReference type="EMBL" id="QJR14240.1"/>
    </source>
</evidence>
<dbReference type="Proteomes" id="UP000503096">
    <property type="component" value="Chromosome"/>
</dbReference>
<proteinExistence type="predicted"/>
<dbReference type="InterPro" id="IPR013767">
    <property type="entry name" value="PAS_fold"/>
</dbReference>
<dbReference type="InterPro" id="IPR035965">
    <property type="entry name" value="PAS-like_dom_sf"/>
</dbReference>
<dbReference type="GO" id="GO:0016020">
    <property type="term" value="C:membrane"/>
    <property type="evidence" value="ECO:0007669"/>
    <property type="project" value="InterPro"/>
</dbReference>
<dbReference type="PANTHER" id="PTHR24421">
    <property type="entry name" value="NITRATE/NITRITE SENSOR PROTEIN NARX-RELATED"/>
    <property type="match status" value="1"/>
</dbReference>
<dbReference type="InterPro" id="IPR003594">
    <property type="entry name" value="HATPase_dom"/>
</dbReference>
<dbReference type="Gene3D" id="3.30.450.20">
    <property type="entry name" value="PAS domain"/>
    <property type="match status" value="1"/>
</dbReference>
<accession>A0A6M4H463</accession>
<dbReference type="EMBL" id="CP053073">
    <property type="protein sequence ID" value="QJR14240.1"/>
    <property type="molecule type" value="Genomic_DNA"/>
</dbReference>
<dbReference type="GO" id="GO:0000155">
    <property type="term" value="F:phosphorelay sensor kinase activity"/>
    <property type="evidence" value="ECO:0007669"/>
    <property type="project" value="InterPro"/>
</dbReference>
<dbReference type="KEGG" id="upl:DSM104440_01033"/>
<evidence type="ECO:0000256" key="1">
    <source>
        <dbReference type="ARBA" id="ARBA00022679"/>
    </source>
</evidence>
<dbReference type="RefSeq" id="WP_212758214.1">
    <property type="nucleotide sequence ID" value="NZ_CP053073.1"/>
</dbReference>
<dbReference type="InterPro" id="IPR011712">
    <property type="entry name" value="Sig_transdc_His_kin_sub3_dim/P"/>
</dbReference>
<reference evidence="6 7" key="1">
    <citation type="submission" date="2020-04" db="EMBL/GenBank/DDBJ databases">
        <title>Usitatibacter rugosus gen. nov., sp. nov. and Usitatibacter palustris sp. nov., novel members of Usitatibacteraceae fam. nov. within the order Nitrosomonadales isolated from soil.</title>
        <authorList>
            <person name="Huber K.J."/>
            <person name="Neumann-Schaal M."/>
            <person name="Geppert A."/>
            <person name="Luckner M."/>
            <person name="Wanner G."/>
            <person name="Overmann J."/>
        </authorList>
    </citation>
    <scope>NUCLEOTIDE SEQUENCE [LARGE SCALE GENOMIC DNA]</scope>
    <source>
        <strain evidence="6 7">Swamp67</strain>
    </source>
</reference>
<dbReference type="InterPro" id="IPR005467">
    <property type="entry name" value="His_kinase_dom"/>
</dbReference>
<dbReference type="AlphaFoldDB" id="A0A6M4H463"/>
<evidence type="ECO:0000256" key="2">
    <source>
        <dbReference type="ARBA" id="ARBA00022777"/>
    </source>
</evidence>
<evidence type="ECO:0000259" key="4">
    <source>
        <dbReference type="PROSITE" id="PS50109"/>
    </source>
</evidence>
<evidence type="ECO:0000256" key="3">
    <source>
        <dbReference type="ARBA" id="ARBA00023012"/>
    </source>
</evidence>
<dbReference type="CDD" id="cd16917">
    <property type="entry name" value="HATPase_UhpB-NarQ-NarX-like"/>
    <property type="match status" value="1"/>
</dbReference>
<dbReference type="GO" id="GO:0046983">
    <property type="term" value="F:protein dimerization activity"/>
    <property type="evidence" value="ECO:0007669"/>
    <property type="project" value="InterPro"/>
</dbReference>
<evidence type="ECO:0008006" key="8">
    <source>
        <dbReference type="Google" id="ProtNLM"/>
    </source>
</evidence>
<dbReference type="InterPro" id="IPR000014">
    <property type="entry name" value="PAS"/>
</dbReference>
<evidence type="ECO:0000313" key="7">
    <source>
        <dbReference type="Proteomes" id="UP000503096"/>
    </source>
</evidence>
<organism evidence="6 7">
    <name type="scientific">Usitatibacter palustris</name>
    <dbReference type="NCBI Taxonomy" id="2732487"/>
    <lineage>
        <taxon>Bacteria</taxon>
        <taxon>Pseudomonadati</taxon>
        <taxon>Pseudomonadota</taxon>
        <taxon>Betaproteobacteria</taxon>
        <taxon>Nitrosomonadales</taxon>
        <taxon>Usitatibacteraceae</taxon>
        <taxon>Usitatibacter</taxon>
    </lineage>
</organism>
<keyword evidence="2" id="KW-0418">Kinase</keyword>
<dbReference type="SMART" id="SM00387">
    <property type="entry name" value="HATPase_c"/>
    <property type="match status" value="1"/>
</dbReference>
<dbReference type="SMART" id="SM00091">
    <property type="entry name" value="PAS"/>
    <property type="match status" value="1"/>
</dbReference>
<sequence length="363" mass="39711">MTAIKPPALSFTEARLRGIVESAMDAIITVDEAQRIVLFNAAAESVFGCPREQAIGSSLSRFIPERFRGDHEAHVQRFGEAGVSSRRMGSQRIVLGLRSDGQEFPIEASISHVSEDGHRFYTVILRDVTQRWLAEKALSASREEVREFALAASTAREQEKSRFARELHDELGQALTALKIDVSWLRESLMGAPDAVKAKLAAMQLLLDGTVAAARRISSDLRPLMLDDLGLAAACDWLAENFRSRTGLACELVLGEGDLDLPDPWATAVFRVLQESLTNVTKHSGATQVEVTLVRVAGEVVLTVHDNGRGFSISDPRKPGSQGLTSLRERASLLHGTAIVESTPGRGTLIELRLPVRDAEERR</sequence>
<dbReference type="Pfam" id="PF07730">
    <property type="entry name" value="HisKA_3"/>
    <property type="match status" value="1"/>
</dbReference>
<evidence type="ECO:0000259" key="5">
    <source>
        <dbReference type="PROSITE" id="PS50112"/>
    </source>
</evidence>